<evidence type="ECO:0000256" key="1">
    <source>
        <dbReference type="ARBA" id="ARBA00009199"/>
    </source>
</evidence>
<organism evidence="3 4">
    <name type="scientific">Actinomadura decatromicini</name>
    <dbReference type="NCBI Taxonomy" id="2604572"/>
    <lineage>
        <taxon>Bacteria</taxon>
        <taxon>Bacillati</taxon>
        <taxon>Actinomycetota</taxon>
        <taxon>Actinomycetes</taxon>
        <taxon>Streptosporangiales</taxon>
        <taxon>Thermomonosporaceae</taxon>
        <taxon>Actinomadura</taxon>
    </lineage>
</organism>
<name>A0A5D3FXN0_9ACTN</name>
<dbReference type="Pfam" id="PF01425">
    <property type="entry name" value="Amidase"/>
    <property type="match status" value="1"/>
</dbReference>
<dbReference type="RefSeq" id="WP_148757667.1">
    <property type="nucleotide sequence ID" value="NZ_VSRQ01000001.1"/>
</dbReference>
<dbReference type="InterPro" id="IPR036928">
    <property type="entry name" value="AS_sf"/>
</dbReference>
<dbReference type="PANTHER" id="PTHR11895">
    <property type="entry name" value="TRANSAMIDASE"/>
    <property type="match status" value="1"/>
</dbReference>
<reference evidence="3 4" key="1">
    <citation type="submission" date="2019-08" db="EMBL/GenBank/DDBJ databases">
        <title>Actinomadura sp. nov. CYP1-5 isolated from mountain soil.</title>
        <authorList>
            <person name="Songsumanus A."/>
            <person name="Kuncharoen N."/>
            <person name="Kudo T."/>
            <person name="Yuki M."/>
            <person name="Igarashi Y."/>
            <person name="Tanasupawat S."/>
        </authorList>
    </citation>
    <scope>NUCLEOTIDE SEQUENCE [LARGE SCALE GENOMIC DNA]</scope>
    <source>
        <strain evidence="3 4">CYP1-5</strain>
    </source>
</reference>
<protein>
    <submittedName>
        <fullName evidence="3">Amidase</fullName>
    </submittedName>
</protein>
<dbReference type="Proteomes" id="UP000323505">
    <property type="component" value="Unassembled WGS sequence"/>
</dbReference>
<dbReference type="InterPro" id="IPR000120">
    <property type="entry name" value="Amidase"/>
</dbReference>
<evidence type="ECO:0000313" key="4">
    <source>
        <dbReference type="Proteomes" id="UP000323505"/>
    </source>
</evidence>
<proteinExistence type="inferred from homology"/>
<evidence type="ECO:0000259" key="2">
    <source>
        <dbReference type="Pfam" id="PF01425"/>
    </source>
</evidence>
<dbReference type="SUPFAM" id="SSF75304">
    <property type="entry name" value="Amidase signature (AS) enzymes"/>
    <property type="match status" value="1"/>
</dbReference>
<keyword evidence="4" id="KW-1185">Reference proteome</keyword>
<sequence length="477" mass="49792">MNRSPDRLAVPPDAICRMSARELHAAYAARELSPVEVLDAVLSRAERVDPVLSALYWRFDGSARAAAVAAERRWLRGEPLGRLDGLPITAKDNMDVPGAPTYLGSRTNLFTRRPTETDPLVAAFLDRGAVLFAKSTMVETGLFSGSFGALYGPVRNPWNPAKSAGGSTSGGAAATAAHIGPVHLGTDGGGSLRSPAASCGCVALKATAHSGPFGHPPGGVPASRGVRGFLSRDVDDQIFVLGEFGEFPGFAEPAAGARPVHGLRVGYLPAPTADPGVGGVHPVVRTAVEAALDRLAGTVRLEEVPEPLFEGPMWEAAVTAAFAGVARSLDAGPPELAGRLHPVVGETVARVRAAGSADRAGEEVRRLTAVHGRRLASAFERYDLLVLACNYYPSFDAELPWHDECALIESLGYGWTSGACPHIGWVDGGPPSVSVPCGLDLDGVPIGLLIAGRPGADADVLRAARRFEEVLGFTALF</sequence>
<comment type="similarity">
    <text evidence="1">Belongs to the amidase family.</text>
</comment>
<dbReference type="PANTHER" id="PTHR11895:SF7">
    <property type="entry name" value="GLUTAMYL-TRNA(GLN) AMIDOTRANSFERASE SUBUNIT A, MITOCHONDRIAL"/>
    <property type="match status" value="1"/>
</dbReference>
<dbReference type="GO" id="GO:0003824">
    <property type="term" value="F:catalytic activity"/>
    <property type="evidence" value="ECO:0007669"/>
    <property type="project" value="InterPro"/>
</dbReference>
<dbReference type="EMBL" id="VSRQ01000001">
    <property type="protein sequence ID" value="TYK53081.1"/>
    <property type="molecule type" value="Genomic_DNA"/>
</dbReference>
<gene>
    <name evidence="3" type="ORF">FXF68_04965</name>
</gene>
<dbReference type="Gene3D" id="3.90.1300.10">
    <property type="entry name" value="Amidase signature (AS) domain"/>
    <property type="match status" value="1"/>
</dbReference>
<dbReference type="AlphaFoldDB" id="A0A5D3FXN0"/>
<comment type="caution">
    <text evidence="3">The sequence shown here is derived from an EMBL/GenBank/DDBJ whole genome shotgun (WGS) entry which is preliminary data.</text>
</comment>
<evidence type="ECO:0000313" key="3">
    <source>
        <dbReference type="EMBL" id="TYK53081.1"/>
    </source>
</evidence>
<accession>A0A5D3FXN0</accession>
<dbReference type="InterPro" id="IPR023631">
    <property type="entry name" value="Amidase_dom"/>
</dbReference>
<feature type="domain" description="Amidase" evidence="2">
    <location>
        <begin position="36"/>
        <end position="461"/>
    </location>
</feature>